<dbReference type="InterPro" id="IPR019776">
    <property type="entry name" value="Flagellar_basal_body_rod_CS"/>
</dbReference>
<dbReference type="PROSITE" id="PS00588">
    <property type="entry name" value="FLAGELLA_BB_ROD"/>
    <property type="match status" value="1"/>
</dbReference>
<organism evidence="7 8">
    <name type="scientific">Alloacidobacterium dinghuense</name>
    <dbReference type="NCBI Taxonomy" id="2763107"/>
    <lineage>
        <taxon>Bacteria</taxon>
        <taxon>Pseudomonadati</taxon>
        <taxon>Acidobacteriota</taxon>
        <taxon>Terriglobia</taxon>
        <taxon>Terriglobales</taxon>
        <taxon>Acidobacteriaceae</taxon>
        <taxon>Alloacidobacterium</taxon>
    </lineage>
</organism>
<accession>A0A7G8BNM7</accession>
<dbReference type="InterPro" id="IPR001444">
    <property type="entry name" value="Flag_bb_rod_N"/>
</dbReference>
<dbReference type="Pfam" id="PF22692">
    <property type="entry name" value="LlgE_F_G_D1"/>
    <property type="match status" value="1"/>
</dbReference>
<evidence type="ECO:0000256" key="2">
    <source>
        <dbReference type="ARBA" id="ARBA00009677"/>
    </source>
</evidence>
<reference evidence="7 8" key="1">
    <citation type="submission" date="2020-08" db="EMBL/GenBank/DDBJ databases">
        <title>Edaphobacter telluris sp. nov. and Acidobacterium dinghuensis sp. nov., two acidobacteria isolated from forest soil.</title>
        <authorList>
            <person name="Fu J."/>
            <person name="Qiu L."/>
        </authorList>
    </citation>
    <scope>NUCLEOTIDE SEQUENCE [LARGE SCALE GENOMIC DNA]</scope>
    <source>
        <strain evidence="7">4Y35</strain>
    </source>
</reference>
<evidence type="ECO:0000256" key="1">
    <source>
        <dbReference type="ARBA" id="ARBA00004117"/>
    </source>
</evidence>
<evidence type="ECO:0000313" key="7">
    <source>
        <dbReference type="EMBL" id="QNI34147.1"/>
    </source>
</evidence>
<dbReference type="Proteomes" id="UP000515312">
    <property type="component" value="Chromosome"/>
</dbReference>
<dbReference type="Pfam" id="PF00460">
    <property type="entry name" value="Flg_bb_rod"/>
    <property type="match status" value="1"/>
</dbReference>
<keyword evidence="7" id="KW-0966">Cell projection</keyword>
<keyword evidence="7" id="KW-0969">Cilium</keyword>
<sequence length="243" mass="25619">MDSGYYAAFSGLLARTEALDSAASNLANANTSGFRAEREYFRNAIVGPDALNSQVNKVVNDFGVLGGNRLDLGQGALTHTGNPLDLAIEGAGFFAIQTKQGIRYTRDGSFRRAADGTLVTAAGEPVLNAQNKPIQIPTGDITIGMDGAVSVANAVAGKVALFDFPSQDLVPEGTNRYTITAGTKPTLTTAAVHQGSLESSNQDVIQGTLQLILVQRQAEMMQKALSIFHGEFDKTASEDLPKV</sequence>
<keyword evidence="7" id="KW-0282">Flagellum</keyword>
<name>A0A7G8BNM7_9BACT</name>
<dbReference type="PANTHER" id="PTHR30435">
    <property type="entry name" value="FLAGELLAR PROTEIN"/>
    <property type="match status" value="1"/>
</dbReference>
<dbReference type="InterPro" id="IPR020013">
    <property type="entry name" value="Flagellar_FlgE/F/G"/>
</dbReference>
<dbReference type="PANTHER" id="PTHR30435:SF18">
    <property type="entry name" value="FLAGELLAR BASAL-BODY ROD PROTEIN FLGF"/>
    <property type="match status" value="1"/>
</dbReference>
<evidence type="ECO:0000256" key="3">
    <source>
        <dbReference type="ARBA" id="ARBA00023143"/>
    </source>
</evidence>
<protein>
    <recommendedName>
        <fullName evidence="4">Flagellar basal-body rod protein FlgF</fullName>
    </recommendedName>
</protein>
<gene>
    <name evidence="7" type="ORF">H7849_09725</name>
</gene>
<feature type="domain" description="Flagellar basal body rod protein N-terminal" evidence="5">
    <location>
        <begin position="6"/>
        <end position="35"/>
    </location>
</feature>
<dbReference type="EMBL" id="CP060394">
    <property type="protein sequence ID" value="QNI34147.1"/>
    <property type="molecule type" value="Genomic_DNA"/>
</dbReference>
<dbReference type="InterPro" id="IPR037925">
    <property type="entry name" value="FlgE/F/G-like"/>
</dbReference>
<dbReference type="GO" id="GO:0071978">
    <property type="term" value="P:bacterial-type flagellum-dependent swarming motility"/>
    <property type="evidence" value="ECO:0007669"/>
    <property type="project" value="TreeGrafter"/>
</dbReference>
<dbReference type="AlphaFoldDB" id="A0A7G8BNM7"/>
<proteinExistence type="inferred from homology"/>
<keyword evidence="8" id="KW-1185">Reference proteome</keyword>
<evidence type="ECO:0000313" key="8">
    <source>
        <dbReference type="Proteomes" id="UP000515312"/>
    </source>
</evidence>
<comment type="subunit">
    <text evidence="4">The basal body constitutes a major portion of the flagellar organelle and consists of five rings (E,L,P,S, and M) mounted on a central rod. The rod consists of about 26 subunits of FlgG in the distal portion, and FlgB, FlgC and FlgF are thought to build up the proximal portion of the rod with about 6 subunits each.</text>
</comment>
<evidence type="ECO:0000259" key="6">
    <source>
        <dbReference type="Pfam" id="PF22692"/>
    </source>
</evidence>
<comment type="similarity">
    <text evidence="2 4">Belongs to the flagella basal body rod proteins family.</text>
</comment>
<evidence type="ECO:0000256" key="4">
    <source>
        <dbReference type="RuleBase" id="RU362116"/>
    </source>
</evidence>
<dbReference type="InterPro" id="IPR053967">
    <property type="entry name" value="LlgE_F_G-like_D1"/>
</dbReference>
<dbReference type="GO" id="GO:0030694">
    <property type="term" value="C:bacterial-type flagellum basal body, rod"/>
    <property type="evidence" value="ECO:0007669"/>
    <property type="project" value="UniProtKB-UniRule"/>
</dbReference>
<comment type="subcellular location">
    <subcellularLocation>
        <location evidence="1 4">Bacterial flagellum basal body</location>
    </subcellularLocation>
</comment>
<dbReference type="RefSeq" id="WP_186746068.1">
    <property type="nucleotide sequence ID" value="NZ_CP060394.1"/>
</dbReference>
<dbReference type="NCBIfam" id="TIGR03506">
    <property type="entry name" value="FlgEFG_subfam"/>
    <property type="match status" value="1"/>
</dbReference>
<dbReference type="KEGG" id="adin:H7849_09725"/>
<feature type="domain" description="Flagellar hook protein FlgE/F/G-like D1" evidence="6">
    <location>
        <begin position="87"/>
        <end position="151"/>
    </location>
</feature>
<dbReference type="SUPFAM" id="SSF117143">
    <property type="entry name" value="Flagellar hook protein flgE"/>
    <property type="match status" value="1"/>
</dbReference>
<evidence type="ECO:0000259" key="5">
    <source>
        <dbReference type="Pfam" id="PF00460"/>
    </source>
</evidence>
<keyword evidence="3 4" id="KW-0975">Bacterial flagellum</keyword>